<feature type="domain" description="PAC" evidence="3">
    <location>
        <begin position="378"/>
        <end position="430"/>
    </location>
</feature>
<dbReference type="Pfam" id="PF00990">
    <property type="entry name" value="GGDEF"/>
    <property type="match status" value="1"/>
</dbReference>
<dbReference type="Pfam" id="PF08447">
    <property type="entry name" value="PAS_3"/>
    <property type="match status" value="1"/>
</dbReference>
<dbReference type="PANTHER" id="PTHR44757:SF2">
    <property type="entry name" value="BIOFILM ARCHITECTURE MAINTENANCE PROTEIN MBAA"/>
    <property type="match status" value="1"/>
</dbReference>
<dbReference type="Proteomes" id="UP000199556">
    <property type="component" value="Unassembled WGS sequence"/>
</dbReference>
<comment type="cofactor">
    <cofactor evidence="1">
        <name>Mg(2+)</name>
        <dbReference type="ChEBI" id="CHEBI:18420"/>
    </cofactor>
</comment>
<dbReference type="FunFam" id="3.30.70.270:FF:000001">
    <property type="entry name" value="Diguanylate cyclase domain protein"/>
    <property type="match status" value="1"/>
</dbReference>
<dbReference type="SUPFAM" id="SSF55785">
    <property type="entry name" value="PYP-like sensor domain (PAS domain)"/>
    <property type="match status" value="2"/>
</dbReference>
<dbReference type="CDD" id="cd00130">
    <property type="entry name" value="PAS"/>
    <property type="match status" value="2"/>
</dbReference>
<dbReference type="EMBL" id="FOUO01000024">
    <property type="protein sequence ID" value="SFM69184.1"/>
    <property type="molecule type" value="Genomic_DNA"/>
</dbReference>
<dbReference type="InterPro" id="IPR052155">
    <property type="entry name" value="Biofilm_reg_signaling"/>
</dbReference>
<name>A0A1I4SXK2_ECTMO</name>
<keyword evidence="6" id="KW-1185">Reference proteome</keyword>
<evidence type="ECO:0000259" key="4">
    <source>
        <dbReference type="PROSITE" id="PS50887"/>
    </source>
</evidence>
<dbReference type="InterPro" id="IPR013655">
    <property type="entry name" value="PAS_fold_3"/>
</dbReference>
<organism evidence="5 6">
    <name type="scientific">Ectothiorhodospira mobilis</name>
    <dbReference type="NCBI Taxonomy" id="195064"/>
    <lineage>
        <taxon>Bacteria</taxon>
        <taxon>Pseudomonadati</taxon>
        <taxon>Pseudomonadota</taxon>
        <taxon>Gammaproteobacteria</taxon>
        <taxon>Chromatiales</taxon>
        <taxon>Ectothiorhodospiraceae</taxon>
        <taxon>Ectothiorhodospira</taxon>
    </lineage>
</organism>
<proteinExistence type="predicted"/>
<dbReference type="Gene3D" id="3.30.450.40">
    <property type="match status" value="1"/>
</dbReference>
<evidence type="ECO:0000313" key="6">
    <source>
        <dbReference type="Proteomes" id="UP000199556"/>
    </source>
</evidence>
<dbReference type="GO" id="GO:0003824">
    <property type="term" value="F:catalytic activity"/>
    <property type="evidence" value="ECO:0007669"/>
    <property type="project" value="UniProtKB-ARBA"/>
</dbReference>
<evidence type="ECO:0000256" key="1">
    <source>
        <dbReference type="ARBA" id="ARBA00001946"/>
    </source>
</evidence>
<dbReference type="InterPro" id="IPR029787">
    <property type="entry name" value="Nucleotide_cyclase"/>
</dbReference>
<dbReference type="InterPro" id="IPR000700">
    <property type="entry name" value="PAS-assoc_C"/>
</dbReference>
<dbReference type="PROSITE" id="PS50887">
    <property type="entry name" value="GGDEF"/>
    <property type="match status" value="1"/>
</dbReference>
<dbReference type="NCBIfam" id="TIGR00229">
    <property type="entry name" value="sensory_box"/>
    <property type="match status" value="2"/>
</dbReference>
<dbReference type="InterPro" id="IPR000160">
    <property type="entry name" value="GGDEF_dom"/>
</dbReference>
<evidence type="ECO:0000313" key="5">
    <source>
        <dbReference type="EMBL" id="SFM69184.1"/>
    </source>
</evidence>
<dbReference type="SMART" id="SM00091">
    <property type="entry name" value="PAS"/>
    <property type="match status" value="2"/>
</dbReference>
<dbReference type="FunFam" id="3.30.450.20:FF:000099">
    <property type="entry name" value="Sensory box sensor histidine kinase"/>
    <property type="match status" value="1"/>
</dbReference>
<dbReference type="SUPFAM" id="SSF55781">
    <property type="entry name" value="GAF domain-like"/>
    <property type="match status" value="1"/>
</dbReference>
<dbReference type="PANTHER" id="PTHR44757">
    <property type="entry name" value="DIGUANYLATE CYCLASE DGCP"/>
    <property type="match status" value="1"/>
</dbReference>
<protein>
    <submittedName>
        <fullName evidence="5">PAS domain S-box-containing protein/diguanylate cyclase (GGDEF) domain-containing protein</fullName>
    </submittedName>
</protein>
<dbReference type="AlphaFoldDB" id="A0A1I4SXK2"/>
<dbReference type="Pfam" id="PF13185">
    <property type="entry name" value="GAF_2"/>
    <property type="match status" value="1"/>
</dbReference>
<dbReference type="SMART" id="SM00086">
    <property type="entry name" value="PAC"/>
    <property type="match status" value="2"/>
</dbReference>
<dbReference type="InterPro" id="IPR029016">
    <property type="entry name" value="GAF-like_dom_sf"/>
</dbReference>
<dbReference type="PROSITE" id="PS50112">
    <property type="entry name" value="PAS"/>
    <property type="match status" value="2"/>
</dbReference>
<dbReference type="InterPro" id="IPR000014">
    <property type="entry name" value="PAS"/>
</dbReference>
<dbReference type="InterPro" id="IPR043128">
    <property type="entry name" value="Rev_trsase/Diguanyl_cyclase"/>
</dbReference>
<evidence type="ECO:0000259" key="3">
    <source>
        <dbReference type="PROSITE" id="PS50113"/>
    </source>
</evidence>
<sequence length="596" mass="66117">MSHRHPDPPDLEALQESESRLRALVDGGPALIWTSGTDGQCDWFNRVWLAFTGRTLEEERGYGWTAGVHPDDLGRCVETYTQAFERREPFSMDYRLRHHSGEYRWIQDDGQPRYSPHGEFLGYIGHCLDITRRKHAETINRLHGQVLQQVLDRAALPEILDSIARGIEHLLDDCWASIELLETDGRHLHLGAAPGLPQGFRRVCQRIPVGEGNGACGTAAALGRRVIAADIATHPHWQDFRQDALREGIAACWSEPVFDSRGQVIATFAIYRPSPGQPDAAEIQTVEAFSNLTRLAIEQCRQQQRLVLSDTVFHAAGDAIFVTDGSGRILDVNPAFTALTGHRREAVLGQDPSLLKSGRHGPEVYAALWRALRETGEWQGELWSRRRDGSLFAAHTVIRAVPGSDGEDRRYVVVLSDITERLALEARLEHSASHDPLTDLPNRAVFQDRLQQAMAHCDRQPEQQVAVLFMDLDGFKTVNDRYGHAAGDRLLVAAGRGISACLRQGDTLARLGGDEFAGILVDLEGPEAVRPILERILTACRGVLQSGPGAEALSVSIGVTFYPQDAPVDTDDLLRQADNAMYRAKQAGRDRYCLHT</sequence>
<dbReference type="Gene3D" id="3.30.70.270">
    <property type="match status" value="1"/>
</dbReference>
<accession>A0A1I4SXK2</accession>
<evidence type="ECO:0000259" key="2">
    <source>
        <dbReference type="PROSITE" id="PS50112"/>
    </source>
</evidence>
<dbReference type="CDD" id="cd01949">
    <property type="entry name" value="GGDEF"/>
    <property type="match status" value="1"/>
</dbReference>
<feature type="domain" description="PAC" evidence="3">
    <location>
        <begin position="90"/>
        <end position="142"/>
    </location>
</feature>
<dbReference type="RefSeq" id="WP_177217677.1">
    <property type="nucleotide sequence ID" value="NZ_FOUO01000024.1"/>
</dbReference>
<feature type="domain" description="PAS" evidence="2">
    <location>
        <begin position="312"/>
        <end position="350"/>
    </location>
</feature>
<dbReference type="Pfam" id="PF13426">
    <property type="entry name" value="PAS_9"/>
    <property type="match status" value="1"/>
</dbReference>
<dbReference type="InterPro" id="IPR001610">
    <property type="entry name" value="PAC"/>
</dbReference>
<gene>
    <name evidence="5" type="ORF">SAMN05421721_1249</name>
</gene>
<feature type="domain" description="GGDEF" evidence="4">
    <location>
        <begin position="463"/>
        <end position="596"/>
    </location>
</feature>
<dbReference type="InterPro" id="IPR003018">
    <property type="entry name" value="GAF"/>
</dbReference>
<feature type="domain" description="PAS" evidence="2">
    <location>
        <begin position="17"/>
        <end position="87"/>
    </location>
</feature>
<dbReference type="STRING" id="195064.SAMN05421721_1249"/>
<dbReference type="SUPFAM" id="SSF55073">
    <property type="entry name" value="Nucleotide cyclase"/>
    <property type="match status" value="1"/>
</dbReference>
<dbReference type="InterPro" id="IPR035965">
    <property type="entry name" value="PAS-like_dom_sf"/>
</dbReference>
<reference evidence="5 6" key="1">
    <citation type="submission" date="2016-10" db="EMBL/GenBank/DDBJ databases">
        <authorList>
            <person name="de Groot N.N."/>
        </authorList>
    </citation>
    <scope>NUCLEOTIDE SEQUENCE [LARGE SCALE GENOMIC DNA]</scope>
    <source>
        <strain evidence="5 6">DSM 4180</strain>
    </source>
</reference>
<dbReference type="SMART" id="SM00065">
    <property type="entry name" value="GAF"/>
    <property type="match status" value="1"/>
</dbReference>
<dbReference type="Gene3D" id="3.30.450.20">
    <property type="entry name" value="PAS domain"/>
    <property type="match status" value="2"/>
</dbReference>
<dbReference type="SMART" id="SM00267">
    <property type="entry name" value="GGDEF"/>
    <property type="match status" value="1"/>
</dbReference>
<dbReference type="PROSITE" id="PS50113">
    <property type="entry name" value="PAC"/>
    <property type="match status" value="2"/>
</dbReference>
<dbReference type="NCBIfam" id="TIGR00254">
    <property type="entry name" value="GGDEF"/>
    <property type="match status" value="1"/>
</dbReference>